<gene>
    <name evidence="1" type="ORF">Cgig2_012995</name>
</gene>
<dbReference type="Proteomes" id="UP001153076">
    <property type="component" value="Unassembled WGS sequence"/>
</dbReference>
<reference evidence="1" key="1">
    <citation type="submission" date="2022-04" db="EMBL/GenBank/DDBJ databases">
        <title>Carnegiea gigantea Genome sequencing and assembly v2.</title>
        <authorList>
            <person name="Copetti D."/>
            <person name="Sanderson M.J."/>
            <person name="Burquez A."/>
            <person name="Wojciechowski M.F."/>
        </authorList>
    </citation>
    <scope>NUCLEOTIDE SEQUENCE</scope>
    <source>
        <strain evidence="1">SGP5-SGP5p</strain>
        <tissue evidence="1">Aerial part</tissue>
    </source>
</reference>
<accession>A0A9Q1K9R7</accession>
<organism evidence="1 2">
    <name type="scientific">Carnegiea gigantea</name>
    <dbReference type="NCBI Taxonomy" id="171969"/>
    <lineage>
        <taxon>Eukaryota</taxon>
        <taxon>Viridiplantae</taxon>
        <taxon>Streptophyta</taxon>
        <taxon>Embryophyta</taxon>
        <taxon>Tracheophyta</taxon>
        <taxon>Spermatophyta</taxon>
        <taxon>Magnoliopsida</taxon>
        <taxon>eudicotyledons</taxon>
        <taxon>Gunneridae</taxon>
        <taxon>Pentapetalae</taxon>
        <taxon>Caryophyllales</taxon>
        <taxon>Cactineae</taxon>
        <taxon>Cactaceae</taxon>
        <taxon>Cactoideae</taxon>
        <taxon>Echinocereeae</taxon>
        <taxon>Carnegiea</taxon>
    </lineage>
</organism>
<dbReference type="AlphaFoldDB" id="A0A9Q1K9R7"/>
<name>A0A9Q1K9R7_9CARY</name>
<keyword evidence="2" id="KW-1185">Reference proteome</keyword>
<comment type="caution">
    <text evidence="1">The sequence shown here is derived from an EMBL/GenBank/DDBJ whole genome shotgun (WGS) entry which is preliminary data.</text>
</comment>
<protein>
    <submittedName>
        <fullName evidence="1">Uncharacterized protein</fullName>
    </submittedName>
</protein>
<proteinExistence type="predicted"/>
<sequence length="157" mass="17890">MDDLKNFMSTMKDAIMQQVSEQVKKVVEAASSVRPLPRFEYVPTIGCEPSHRHDPVVSLRHSERMREAPYLNGDRQTRGKTKTVPLECHMTAVCQELRKALHELADKGQINRFLKRGLQFLRKEHEPAQSEPQDEECSTEIVTIITGGYIEGITRSA</sequence>
<evidence type="ECO:0000313" key="1">
    <source>
        <dbReference type="EMBL" id="KAJ8438999.1"/>
    </source>
</evidence>
<evidence type="ECO:0000313" key="2">
    <source>
        <dbReference type="Proteomes" id="UP001153076"/>
    </source>
</evidence>
<dbReference type="EMBL" id="JAKOGI010000234">
    <property type="protein sequence ID" value="KAJ8438999.1"/>
    <property type="molecule type" value="Genomic_DNA"/>
</dbReference>